<keyword evidence="3" id="KW-1185">Reference proteome</keyword>
<organism evidence="2 3">
    <name type="scientific">Xenotaenia resolanae</name>
    <dbReference type="NCBI Taxonomy" id="208358"/>
    <lineage>
        <taxon>Eukaryota</taxon>
        <taxon>Metazoa</taxon>
        <taxon>Chordata</taxon>
        <taxon>Craniata</taxon>
        <taxon>Vertebrata</taxon>
        <taxon>Euteleostomi</taxon>
        <taxon>Actinopterygii</taxon>
        <taxon>Neopterygii</taxon>
        <taxon>Teleostei</taxon>
        <taxon>Neoteleostei</taxon>
        <taxon>Acanthomorphata</taxon>
        <taxon>Ovalentaria</taxon>
        <taxon>Atherinomorphae</taxon>
        <taxon>Cyprinodontiformes</taxon>
        <taxon>Goodeidae</taxon>
        <taxon>Xenotaenia</taxon>
    </lineage>
</organism>
<accession>A0ABV0WXW6</accession>
<evidence type="ECO:0000313" key="3">
    <source>
        <dbReference type="Proteomes" id="UP001444071"/>
    </source>
</evidence>
<dbReference type="EMBL" id="JAHRIM010073334">
    <property type="protein sequence ID" value="MEQ2273899.1"/>
    <property type="molecule type" value="Genomic_DNA"/>
</dbReference>
<comment type="caution">
    <text evidence="2">The sequence shown here is derived from an EMBL/GenBank/DDBJ whole genome shotgun (WGS) entry which is preliminary data.</text>
</comment>
<protein>
    <submittedName>
        <fullName evidence="2">Uncharacterized protein</fullName>
    </submittedName>
</protein>
<evidence type="ECO:0000313" key="2">
    <source>
        <dbReference type="EMBL" id="MEQ2273899.1"/>
    </source>
</evidence>
<feature type="non-terminal residue" evidence="2">
    <location>
        <position position="109"/>
    </location>
</feature>
<gene>
    <name evidence="2" type="ORF">XENORESO_010611</name>
</gene>
<dbReference type="Proteomes" id="UP001444071">
    <property type="component" value="Unassembled WGS sequence"/>
</dbReference>
<feature type="compositionally biased region" description="Basic and acidic residues" evidence="1">
    <location>
        <begin position="98"/>
        <end position="109"/>
    </location>
</feature>
<proteinExistence type="predicted"/>
<evidence type="ECO:0000256" key="1">
    <source>
        <dbReference type="SAM" id="MobiDB-lite"/>
    </source>
</evidence>
<feature type="region of interest" description="Disordered" evidence="1">
    <location>
        <begin position="76"/>
        <end position="109"/>
    </location>
</feature>
<name>A0ABV0WXW6_9TELE</name>
<sequence length="109" mass="11786">MMLFEHFGWIIILQYRWSLWQYIKLLFLLGSLGWGGHHVSAGVGESMDPELGSYYSVAHFWEPTEREAGGHDAVAADVGAPRDPEAGGHDAVAADVGAPRDPEAGGHDA</sequence>
<reference evidence="2 3" key="1">
    <citation type="submission" date="2021-06" db="EMBL/GenBank/DDBJ databases">
        <authorList>
            <person name="Palmer J.M."/>
        </authorList>
    </citation>
    <scope>NUCLEOTIDE SEQUENCE [LARGE SCALE GENOMIC DNA]</scope>
    <source>
        <strain evidence="2 3">XR_2019</strain>
        <tissue evidence="2">Muscle</tissue>
    </source>
</reference>